<evidence type="ECO:0000256" key="4">
    <source>
        <dbReference type="SAM" id="SignalP"/>
    </source>
</evidence>
<proteinExistence type="inferred from homology"/>
<comment type="caution">
    <text evidence="7">The sequence shown here is derived from an EMBL/GenBank/DDBJ whole genome shotgun (WGS) entry which is preliminary data.</text>
</comment>
<gene>
    <name evidence="7" type="ORF">CGE01nite_13950</name>
</gene>
<accession>A0A4Y3KL91</accession>
<feature type="domain" description="AB hydrolase-1" evidence="5">
    <location>
        <begin position="113"/>
        <end position="265"/>
    </location>
</feature>
<dbReference type="OrthoDB" id="3252468at2"/>
<feature type="chain" id="PRO_5038558664" evidence="4">
    <location>
        <begin position="27"/>
        <end position="606"/>
    </location>
</feature>
<dbReference type="InterPro" id="IPR013595">
    <property type="entry name" value="Pept_S33_TAP-like_C"/>
</dbReference>
<dbReference type="AlphaFoldDB" id="A0A4Y3KL91"/>
<dbReference type="PANTHER" id="PTHR43248">
    <property type="entry name" value="2-SUCCINYL-6-HYDROXY-2,4-CYCLOHEXADIENE-1-CARBOXYLATE SYNTHASE"/>
    <property type="match status" value="1"/>
</dbReference>
<evidence type="ECO:0000256" key="3">
    <source>
        <dbReference type="ARBA" id="ARBA00022801"/>
    </source>
</evidence>
<evidence type="ECO:0000259" key="5">
    <source>
        <dbReference type="Pfam" id="PF00561"/>
    </source>
</evidence>
<evidence type="ECO:0000313" key="7">
    <source>
        <dbReference type="EMBL" id="GEA84144.1"/>
    </source>
</evidence>
<comment type="similarity">
    <text evidence="1">Belongs to the peptidase S33 family.</text>
</comment>
<dbReference type="Gene3D" id="3.40.50.1820">
    <property type="entry name" value="alpha/beta hydrolase"/>
    <property type="match status" value="1"/>
</dbReference>
<dbReference type="RefSeq" id="WP_048344413.1">
    <property type="nucleotide sequence ID" value="NZ_BJLQ01000011.1"/>
</dbReference>
<sequence>MQARTRASALAALVVTVALTASSMTAATAAGPAAAPAATPALTPADRTSAAEAARVDSVTADIDWFDCTNVVGPGVDCGTVDLPLDYDDPTGEQTSVAVLRSRATQPTKKLGTLFVNPGGPGGSAVSLAANAAYFLPADIVKRFDVVGIDPRGTNFSSNVSCWRNLGAQTDALLPILENAYPATVATRIDYINAAKKFGTACSTTGQPLSASMSTANVARDMDVLRRTLGDSKLSFLGFSYGTYLGNVYANLYPDRVRAIVIDGVVDPAGWQGRAATANIPQTQRIASGDGAWKAFREILRRCGVKGPKYCMLAQRSSNPTALFDSFAKKVKAKPIDLGDGFIIDYPFVMSLLLSDLYSSDGWAWVDMDLDMLITLQQQPQTSAERKAWNAAKKQLTKRMKDFTDLKDADEREIARLAKAPGFGYPYDNSPEAFQSVLCTDGLNPANASAWTKAGQEAEKTGGGFGQLWTWASAPCASSTWTAKDEDSYRGSFSAATSAPILVIGNKWDPATNYRGAYKAAKLLKNSSFISSNSWGHTAFGSSKCVDTTLTNYLLTGKAALGTKTCTGAQPFAWKLDSGESASLALTHAKGRAPVTPPVPGTAPHL</sequence>
<organism evidence="7 8">
    <name type="scientific">Cellulomonas gelida</name>
    <dbReference type="NCBI Taxonomy" id="1712"/>
    <lineage>
        <taxon>Bacteria</taxon>
        <taxon>Bacillati</taxon>
        <taxon>Actinomycetota</taxon>
        <taxon>Actinomycetes</taxon>
        <taxon>Micrococcales</taxon>
        <taxon>Cellulomonadaceae</taxon>
        <taxon>Cellulomonas</taxon>
    </lineage>
</organism>
<dbReference type="InterPro" id="IPR000073">
    <property type="entry name" value="AB_hydrolase_1"/>
</dbReference>
<dbReference type="GO" id="GO:0016787">
    <property type="term" value="F:hydrolase activity"/>
    <property type="evidence" value="ECO:0007669"/>
    <property type="project" value="UniProtKB-KW"/>
</dbReference>
<protein>
    <submittedName>
        <fullName evidence="7">Peptidase</fullName>
    </submittedName>
</protein>
<keyword evidence="8" id="KW-1185">Reference proteome</keyword>
<dbReference type="Pfam" id="PF08386">
    <property type="entry name" value="Abhydrolase_4"/>
    <property type="match status" value="1"/>
</dbReference>
<feature type="signal peptide" evidence="4">
    <location>
        <begin position="1"/>
        <end position="26"/>
    </location>
</feature>
<name>A0A4Y3KL91_9CELL</name>
<dbReference type="SUPFAM" id="SSF53474">
    <property type="entry name" value="alpha/beta-Hydrolases"/>
    <property type="match status" value="1"/>
</dbReference>
<keyword evidence="2 4" id="KW-0732">Signal</keyword>
<evidence type="ECO:0000259" key="6">
    <source>
        <dbReference type="Pfam" id="PF08386"/>
    </source>
</evidence>
<evidence type="ECO:0000256" key="2">
    <source>
        <dbReference type="ARBA" id="ARBA00022729"/>
    </source>
</evidence>
<dbReference type="InterPro" id="IPR029058">
    <property type="entry name" value="AB_hydrolase_fold"/>
</dbReference>
<dbReference type="Proteomes" id="UP000320461">
    <property type="component" value="Unassembled WGS sequence"/>
</dbReference>
<dbReference type="EMBL" id="BJLQ01000011">
    <property type="protein sequence ID" value="GEA84144.1"/>
    <property type="molecule type" value="Genomic_DNA"/>
</dbReference>
<feature type="domain" description="Peptidase S33 tripeptidyl aminopeptidase-like C-terminal" evidence="6">
    <location>
        <begin position="465"/>
        <end position="561"/>
    </location>
</feature>
<dbReference type="InterPro" id="IPR051601">
    <property type="entry name" value="Serine_prot/Carboxylest_S33"/>
</dbReference>
<dbReference type="PANTHER" id="PTHR43248:SF29">
    <property type="entry name" value="TRIPEPTIDYL AMINOPEPTIDASE"/>
    <property type="match status" value="1"/>
</dbReference>
<evidence type="ECO:0000256" key="1">
    <source>
        <dbReference type="ARBA" id="ARBA00010088"/>
    </source>
</evidence>
<keyword evidence="3" id="KW-0378">Hydrolase</keyword>
<dbReference type="Pfam" id="PF00561">
    <property type="entry name" value="Abhydrolase_1"/>
    <property type="match status" value="1"/>
</dbReference>
<evidence type="ECO:0000313" key="8">
    <source>
        <dbReference type="Proteomes" id="UP000320461"/>
    </source>
</evidence>
<reference evidence="7 8" key="1">
    <citation type="submission" date="2019-06" db="EMBL/GenBank/DDBJ databases">
        <title>Whole genome shotgun sequence of Cellulomonas gelida NBRC 3748.</title>
        <authorList>
            <person name="Hosoyama A."/>
            <person name="Uohara A."/>
            <person name="Ohji S."/>
            <person name="Ichikawa N."/>
        </authorList>
    </citation>
    <scope>NUCLEOTIDE SEQUENCE [LARGE SCALE GENOMIC DNA]</scope>
    <source>
        <strain evidence="7 8">NBRC 3748</strain>
    </source>
</reference>